<dbReference type="CDD" id="cd00086">
    <property type="entry name" value="homeodomain"/>
    <property type="match status" value="1"/>
</dbReference>
<feature type="region of interest" description="Disordered" evidence="13">
    <location>
        <begin position="478"/>
        <end position="497"/>
    </location>
</feature>
<feature type="compositionally biased region" description="Polar residues" evidence="13">
    <location>
        <begin position="280"/>
        <end position="295"/>
    </location>
</feature>
<keyword evidence="5" id="KW-0805">Transcription regulation</keyword>
<sequence>MSLRDMRLLAAAYPGAFAAVSSMAAVNYHHGYPLGFPTFPYQSAADQIAALDCSMRHHHRMMQEESSGRGQVTSSSVGPGGSHGNSLMENLMLERKSPQRVSPNVDMGAFSFLEASDNSKLADALSSAGVLDDSKDSNGNKRRRTRTNFTGWQLEELEKAFQDSHYPDVFMREALALKLDLVESRVQVWFQNRRAKWRKKEHTKKGPGRPAHNAHPQTCSGDPMDEEEIRRREQERLEKKRRKQEERLRKLEEKRKNMNGVHSSLSPDKSNMRFHVDNFLSPSSSTSGNDASCDSFSDHMADKSDRHMSASFPMSVSLLSTPPRAHENPSNTNNAKSSAFSIDRLLEAPKVPRGRRPNSKYPLVQACKSLGSLSLGLLPFFPITQPMGFLVKQANHRDSNSPMSPLMGSPEREAPTSGSSDDSFTENHLDKSRESPHSLLSDDTGMGRHGEALLQTKRTNTDSAIDKLNVFRDDILEIKAPHDQLKPNSEKTTECSEAEKVINLSIASDRNNNSSSDRRDVRDWTSLLVSDASRDDLDDDVDLEVS</sequence>
<gene>
    <name evidence="15" type="primary">106057381</name>
</gene>
<evidence type="ECO:0000256" key="13">
    <source>
        <dbReference type="SAM" id="MobiDB-lite"/>
    </source>
</evidence>
<dbReference type="InterPro" id="IPR009057">
    <property type="entry name" value="Homeodomain-like_sf"/>
</dbReference>
<keyword evidence="6 11" id="KW-0238">DNA-binding</keyword>
<feature type="compositionally biased region" description="Polar residues" evidence="13">
    <location>
        <begin position="68"/>
        <end position="77"/>
    </location>
</feature>
<comment type="subcellular location">
    <subcellularLocation>
        <location evidence="1 11 12">Nucleus</location>
    </subcellularLocation>
</comment>
<feature type="region of interest" description="Disordered" evidence="13">
    <location>
        <begin position="60"/>
        <end position="87"/>
    </location>
</feature>
<evidence type="ECO:0000256" key="1">
    <source>
        <dbReference type="ARBA" id="ARBA00004123"/>
    </source>
</evidence>
<dbReference type="InterPro" id="IPR001356">
    <property type="entry name" value="HD"/>
</dbReference>
<keyword evidence="4" id="KW-0524">Neurogenesis</keyword>
<dbReference type="PROSITE" id="PS00027">
    <property type="entry name" value="HOMEOBOX_1"/>
    <property type="match status" value="1"/>
</dbReference>
<dbReference type="GO" id="GO:0000981">
    <property type="term" value="F:DNA-binding transcription factor activity, RNA polymerase II-specific"/>
    <property type="evidence" value="ECO:0007669"/>
    <property type="project" value="InterPro"/>
</dbReference>
<dbReference type="RefSeq" id="XP_013070008.2">
    <property type="nucleotide sequence ID" value="XM_013214554.2"/>
</dbReference>
<evidence type="ECO:0000256" key="8">
    <source>
        <dbReference type="ARBA" id="ARBA00023163"/>
    </source>
</evidence>
<evidence type="ECO:0000256" key="2">
    <source>
        <dbReference type="ARBA" id="ARBA00022473"/>
    </source>
</evidence>
<dbReference type="VEuPathDB" id="VectorBase:BGLAX_032481"/>
<evidence type="ECO:0000313" key="16">
    <source>
        <dbReference type="Proteomes" id="UP000076420"/>
    </source>
</evidence>
<dbReference type="KEGG" id="bgt:106057381"/>
<feature type="region of interest" description="Disordered" evidence="13">
    <location>
        <begin position="196"/>
        <end position="301"/>
    </location>
</feature>
<dbReference type="Gene3D" id="1.10.10.60">
    <property type="entry name" value="Homeodomain-like"/>
    <property type="match status" value="1"/>
</dbReference>
<evidence type="ECO:0000256" key="11">
    <source>
        <dbReference type="PROSITE-ProRule" id="PRU00108"/>
    </source>
</evidence>
<proteinExistence type="inferred from homology"/>
<evidence type="ECO:0000256" key="10">
    <source>
        <dbReference type="ARBA" id="ARBA00038351"/>
    </source>
</evidence>
<dbReference type="PANTHER" id="PTHR46799">
    <property type="entry name" value="HOMEOBOX PROTEIN UNC-4 HOMOLOG"/>
    <property type="match status" value="1"/>
</dbReference>
<dbReference type="Pfam" id="PF00046">
    <property type="entry name" value="Homeodomain"/>
    <property type="match status" value="1"/>
</dbReference>
<accession>A0A2C9JFM5</accession>
<evidence type="ECO:0000256" key="9">
    <source>
        <dbReference type="ARBA" id="ARBA00023242"/>
    </source>
</evidence>
<name>A0A2C9JFM5_BIOGL</name>
<keyword evidence="8" id="KW-0804">Transcription</keyword>
<dbReference type="PANTHER" id="PTHR46799:SF1">
    <property type="entry name" value="HOMEOBOX PROTEIN UNC-4 HOMOLOG"/>
    <property type="match status" value="1"/>
</dbReference>
<feature type="region of interest" description="Disordered" evidence="13">
    <location>
        <begin position="317"/>
        <end position="339"/>
    </location>
</feature>
<dbReference type="GO" id="GO:0005634">
    <property type="term" value="C:nucleus"/>
    <property type="evidence" value="ECO:0007669"/>
    <property type="project" value="UniProtKB-SubCell"/>
</dbReference>
<dbReference type="GO" id="GO:0007399">
    <property type="term" value="P:nervous system development"/>
    <property type="evidence" value="ECO:0007669"/>
    <property type="project" value="UniProtKB-KW"/>
</dbReference>
<dbReference type="SUPFAM" id="SSF46689">
    <property type="entry name" value="Homeodomain-like"/>
    <property type="match status" value="1"/>
</dbReference>
<dbReference type="OrthoDB" id="6159439at2759"/>
<dbReference type="FunFam" id="1.10.10.60:FF:000057">
    <property type="entry name" value="Short stature homeobox 2"/>
    <property type="match status" value="1"/>
</dbReference>
<dbReference type="Proteomes" id="UP000076420">
    <property type="component" value="Unassembled WGS sequence"/>
</dbReference>
<feature type="compositionally biased region" description="Polar residues" evidence="13">
    <location>
        <begin position="328"/>
        <end position="339"/>
    </location>
</feature>
<organism evidence="15 16">
    <name type="scientific">Biomphalaria glabrata</name>
    <name type="common">Bloodfluke planorb</name>
    <name type="synonym">Freshwater snail</name>
    <dbReference type="NCBI Taxonomy" id="6526"/>
    <lineage>
        <taxon>Eukaryota</taxon>
        <taxon>Metazoa</taxon>
        <taxon>Spiralia</taxon>
        <taxon>Lophotrochozoa</taxon>
        <taxon>Mollusca</taxon>
        <taxon>Gastropoda</taxon>
        <taxon>Heterobranchia</taxon>
        <taxon>Euthyneura</taxon>
        <taxon>Panpulmonata</taxon>
        <taxon>Hygrophila</taxon>
        <taxon>Lymnaeoidea</taxon>
        <taxon>Planorbidae</taxon>
        <taxon>Biomphalaria</taxon>
    </lineage>
</organism>
<dbReference type="AlphaFoldDB" id="A0A2C9JFM5"/>
<dbReference type="STRING" id="6526.A0A2C9JFM5"/>
<evidence type="ECO:0000256" key="3">
    <source>
        <dbReference type="ARBA" id="ARBA00022782"/>
    </source>
</evidence>
<evidence type="ECO:0000259" key="14">
    <source>
        <dbReference type="PROSITE" id="PS50071"/>
    </source>
</evidence>
<feature type="region of interest" description="Disordered" evidence="13">
    <location>
        <begin position="395"/>
        <end position="447"/>
    </location>
</feature>
<dbReference type="GO" id="GO:0030154">
    <property type="term" value="P:cell differentiation"/>
    <property type="evidence" value="ECO:0007669"/>
    <property type="project" value="UniProtKB-KW"/>
</dbReference>
<dbReference type="VEuPathDB" id="VectorBase:BGLB001816"/>
<feature type="compositionally biased region" description="Basic and acidic residues" evidence="13">
    <location>
        <begin position="228"/>
        <end position="256"/>
    </location>
</feature>
<dbReference type="InterPro" id="IPR017970">
    <property type="entry name" value="Homeobox_CS"/>
</dbReference>
<evidence type="ECO:0000256" key="5">
    <source>
        <dbReference type="ARBA" id="ARBA00023015"/>
    </source>
</evidence>
<keyword evidence="7 11" id="KW-0371">Homeobox</keyword>
<dbReference type="PROSITE" id="PS50071">
    <property type="entry name" value="HOMEOBOX_2"/>
    <property type="match status" value="1"/>
</dbReference>
<evidence type="ECO:0000256" key="6">
    <source>
        <dbReference type="ARBA" id="ARBA00023125"/>
    </source>
</evidence>
<evidence type="ECO:0000313" key="15">
    <source>
        <dbReference type="EnsemblMetazoa" id="BGLB001816-PB"/>
    </source>
</evidence>
<feature type="compositionally biased region" description="Basic and acidic residues" evidence="13">
    <location>
        <begin position="425"/>
        <end position="436"/>
    </location>
</feature>
<feature type="DNA-binding region" description="Homeobox" evidence="11">
    <location>
        <begin position="142"/>
        <end position="201"/>
    </location>
</feature>
<dbReference type="SMART" id="SM00389">
    <property type="entry name" value="HOX"/>
    <property type="match status" value="1"/>
</dbReference>
<evidence type="ECO:0000256" key="12">
    <source>
        <dbReference type="RuleBase" id="RU000682"/>
    </source>
</evidence>
<evidence type="ECO:0000256" key="7">
    <source>
        <dbReference type="ARBA" id="ARBA00023155"/>
    </source>
</evidence>
<dbReference type="EnsemblMetazoa" id="BGLB001816-RB">
    <property type="protein sequence ID" value="BGLB001816-PB"/>
    <property type="gene ID" value="BGLB001816"/>
</dbReference>
<feature type="domain" description="Homeobox" evidence="14">
    <location>
        <begin position="140"/>
        <end position="200"/>
    </location>
</feature>
<feature type="compositionally biased region" description="Basic residues" evidence="13">
    <location>
        <begin position="196"/>
        <end position="207"/>
    </location>
</feature>
<protein>
    <recommendedName>
        <fullName evidence="14">Homeobox domain-containing protein</fullName>
    </recommendedName>
</protein>
<feature type="compositionally biased region" description="Polar residues" evidence="13">
    <location>
        <begin position="260"/>
        <end position="269"/>
    </location>
</feature>
<keyword evidence="2" id="KW-0217">Developmental protein</keyword>
<comment type="similarity">
    <text evidence="10">Belongs to the paired homeobox family. Unc-4 subfamily.</text>
</comment>
<reference evidence="15" key="1">
    <citation type="submission" date="2020-05" db="UniProtKB">
        <authorList>
            <consortium name="EnsemblMetazoa"/>
        </authorList>
    </citation>
    <scope>IDENTIFICATION</scope>
    <source>
        <strain evidence="15">BB02</strain>
    </source>
</reference>
<evidence type="ECO:0000256" key="4">
    <source>
        <dbReference type="ARBA" id="ARBA00022902"/>
    </source>
</evidence>
<dbReference type="GO" id="GO:1990837">
    <property type="term" value="F:sequence-specific double-stranded DNA binding"/>
    <property type="evidence" value="ECO:0007669"/>
    <property type="project" value="TreeGrafter"/>
</dbReference>
<keyword evidence="3" id="KW-0221">Differentiation</keyword>
<keyword evidence="9 11" id="KW-0539">Nucleus</keyword>